<gene>
    <name evidence="1" type="ORF">AAH949_06345</name>
</gene>
<dbReference type="RefSeq" id="WP_348518267.1">
    <property type="nucleotide sequence ID" value="NZ_CP155620.1"/>
</dbReference>
<proteinExistence type="predicted"/>
<sequence>MNISNLNELLNTQILNEGSTLSVGGFALNSSEVKPSFAFFSNDEEEIKRAVEKGAFVIVCDKIIDIKDKEVYLLKSENLENAILRLLRFLCEEKECKFLFCSKRELEFCKVFNLKILHANAFLDFTSLIRAKKGEIFCLDNENYLSKLCANYEILKAAKVQKFQISSPFYSTLICNDLYFKNLKLPFIYTEIFAKFVFFLQENKLKIHFDLNKLNLFKIYFVNKAMQIVEFGTSSKAFIAVENEEELEFWQENFKGFQGLKIALKNSLFCDFSYSKISDLKQMQDFKYILVFLENFDEFENEFVKNANQEQKLFDFL</sequence>
<evidence type="ECO:0000313" key="1">
    <source>
        <dbReference type="EMBL" id="XBJ28717.1"/>
    </source>
</evidence>
<accession>A0AAU7E667</accession>
<organism evidence="1">
    <name type="scientific">Campylobacter sp. CCS1377</name>
    <dbReference type="NCBI Taxonomy" id="3158229"/>
    <lineage>
        <taxon>Bacteria</taxon>
        <taxon>Pseudomonadati</taxon>
        <taxon>Campylobacterota</taxon>
        <taxon>Epsilonproteobacteria</taxon>
        <taxon>Campylobacterales</taxon>
        <taxon>Campylobacteraceae</taxon>
        <taxon>Campylobacter</taxon>
    </lineage>
</organism>
<dbReference type="AlphaFoldDB" id="A0AAU7E667"/>
<name>A0AAU7E667_9BACT</name>
<protein>
    <recommendedName>
        <fullName evidence="2">Ferrochelatase</fullName>
    </recommendedName>
</protein>
<evidence type="ECO:0008006" key="2">
    <source>
        <dbReference type="Google" id="ProtNLM"/>
    </source>
</evidence>
<reference evidence="1" key="1">
    <citation type="submission" date="2024-05" db="EMBL/GenBank/DDBJ databases">
        <title>Campylobacter coli isolated from environmental waters in Slovenia.</title>
        <authorList>
            <person name="Zautner A.E."/>
            <person name="Bunk B."/>
            <person name="Riedel T."/>
            <person name="Sproeer C."/>
        </authorList>
    </citation>
    <scope>NUCLEOTIDE SEQUENCE</scope>
    <source>
        <strain evidence="1">CCS1377</strain>
    </source>
</reference>
<dbReference type="EMBL" id="CP155620">
    <property type="protein sequence ID" value="XBJ28717.1"/>
    <property type="molecule type" value="Genomic_DNA"/>
</dbReference>